<dbReference type="AlphaFoldDB" id="A0A2P4Q8S7"/>
<proteinExistence type="predicted"/>
<feature type="transmembrane region" description="Helical" evidence="1">
    <location>
        <begin position="86"/>
        <end position="109"/>
    </location>
</feature>
<dbReference type="EMBL" id="AUPC02000076">
    <property type="protein sequence ID" value="POG74053.1"/>
    <property type="molecule type" value="Genomic_DNA"/>
</dbReference>
<reference evidence="2 3" key="2">
    <citation type="journal article" date="2018" name="New Phytol.">
        <title>High intraspecific genome diversity in the model arbuscular mycorrhizal symbiont Rhizophagus irregularis.</title>
        <authorList>
            <person name="Chen E.C.H."/>
            <person name="Morin E."/>
            <person name="Beaudet D."/>
            <person name="Noel J."/>
            <person name="Yildirir G."/>
            <person name="Ndikumana S."/>
            <person name="Charron P."/>
            <person name="St-Onge C."/>
            <person name="Giorgi J."/>
            <person name="Kruger M."/>
            <person name="Marton T."/>
            <person name="Ropars J."/>
            <person name="Grigoriev I.V."/>
            <person name="Hainaut M."/>
            <person name="Henrissat B."/>
            <person name="Roux C."/>
            <person name="Martin F."/>
            <person name="Corradi N."/>
        </authorList>
    </citation>
    <scope>NUCLEOTIDE SEQUENCE [LARGE SCALE GENOMIC DNA]</scope>
    <source>
        <strain evidence="2 3">DAOM 197198</strain>
    </source>
</reference>
<evidence type="ECO:0000313" key="3">
    <source>
        <dbReference type="Proteomes" id="UP000018888"/>
    </source>
</evidence>
<comment type="caution">
    <text evidence="2">The sequence shown here is derived from an EMBL/GenBank/DDBJ whole genome shotgun (WGS) entry which is preliminary data.</text>
</comment>
<feature type="non-terminal residue" evidence="2">
    <location>
        <position position="1"/>
    </location>
</feature>
<dbReference type="Proteomes" id="UP000018888">
    <property type="component" value="Unassembled WGS sequence"/>
</dbReference>
<sequence length="158" mass="19030">KFGFPNLYFFVNDLFLKVIPKKQKTPTIIFMNPYIKFVNYPKDYNWFLELIWPQPSPFAETINRDIYRTWNGEVLINFKWNNYGKYYYAIILIVFLALLGCFNVAATIADMDENIRNQLLNATIILGFIHLSFEVRQIIYNPIKWIRDFWNIFGKYNN</sequence>
<keyword evidence="3" id="KW-1185">Reference proteome</keyword>
<protein>
    <recommendedName>
        <fullName evidence="4">Ion transport domain-containing protein</fullName>
    </recommendedName>
</protein>
<keyword evidence="1" id="KW-0812">Transmembrane</keyword>
<evidence type="ECO:0008006" key="4">
    <source>
        <dbReference type="Google" id="ProtNLM"/>
    </source>
</evidence>
<reference evidence="2 3" key="1">
    <citation type="journal article" date="2013" name="Proc. Natl. Acad. Sci. U.S.A.">
        <title>Genome of an arbuscular mycorrhizal fungus provides insight into the oldest plant symbiosis.</title>
        <authorList>
            <person name="Tisserant E."/>
            <person name="Malbreil M."/>
            <person name="Kuo A."/>
            <person name="Kohler A."/>
            <person name="Symeonidi A."/>
            <person name="Balestrini R."/>
            <person name="Charron P."/>
            <person name="Duensing N."/>
            <person name="Frei Dit Frey N."/>
            <person name="Gianinazzi-Pearson V."/>
            <person name="Gilbert L.B."/>
            <person name="Handa Y."/>
            <person name="Herr J.R."/>
            <person name="Hijri M."/>
            <person name="Koul R."/>
            <person name="Kawaguchi M."/>
            <person name="Krajinski F."/>
            <person name="Lammers P.J."/>
            <person name="Masclaux F.G."/>
            <person name="Murat C."/>
            <person name="Morin E."/>
            <person name="Ndikumana S."/>
            <person name="Pagni M."/>
            <person name="Petitpierre D."/>
            <person name="Requena N."/>
            <person name="Rosikiewicz P."/>
            <person name="Riley R."/>
            <person name="Saito K."/>
            <person name="San Clemente H."/>
            <person name="Shapiro H."/>
            <person name="van Tuinen D."/>
            <person name="Becard G."/>
            <person name="Bonfante P."/>
            <person name="Paszkowski U."/>
            <person name="Shachar-Hill Y.Y."/>
            <person name="Tuskan G.A."/>
            <person name="Young P.W."/>
            <person name="Sanders I.R."/>
            <person name="Henrissat B."/>
            <person name="Rensing S.A."/>
            <person name="Grigoriev I.V."/>
            <person name="Corradi N."/>
            <person name="Roux C."/>
            <person name="Martin F."/>
        </authorList>
    </citation>
    <scope>NUCLEOTIDE SEQUENCE [LARGE SCALE GENOMIC DNA]</scope>
    <source>
        <strain evidence="2 3">DAOM 197198</strain>
    </source>
</reference>
<organism evidence="2 3">
    <name type="scientific">Rhizophagus irregularis (strain DAOM 181602 / DAOM 197198 / MUCL 43194)</name>
    <name type="common">Arbuscular mycorrhizal fungus</name>
    <name type="synonym">Glomus intraradices</name>
    <dbReference type="NCBI Taxonomy" id="747089"/>
    <lineage>
        <taxon>Eukaryota</taxon>
        <taxon>Fungi</taxon>
        <taxon>Fungi incertae sedis</taxon>
        <taxon>Mucoromycota</taxon>
        <taxon>Glomeromycotina</taxon>
        <taxon>Glomeromycetes</taxon>
        <taxon>Glomerales</taxon>
        <taxon>Glomeraceae</taxon>
        <taxon>Rhizophagus</taxon>
    </lineage>
</organism>
<gene>
    <name evidence="2" type="ORF">GLOIN_2v1580389</name>
</gene>
<evidence type="ECO:0000256" key="1">
    <source>
        <dbReference type="SAM" id="Phobius"/>
    </source>
</evidence>
<name>A0A2P4Q8S7_RHIID</name>
<dbReference type="VEuPathDB" id="FungiDB:RhiirFUN_003056"/>
<keyword evidence="1" id="KW-0472">Membrane</keyword>
<evidence type="ECO:0000313" key="2">
    <source>
        <dbReference type="EMBL" id="POG74053.1"/>
    </source>
</evidence>
<accession>A0A2P4Q8S7</accession>
<keyword evidence="1" id="KW-1133">Transmembrane helix</keyword>
<feature type="transmembrane region" description="Helical" evidence="1">
    <location>
        <begin position="115"/>
        <end position="133"/>
    </location>
</feature>